<dbReference type="GeneID" id="105140919"/>
<name>A0AAJ6VFQ6_POPEU</name>
<dbReference type="AlphaFoldDB" id="A0AAJ6VFQ6"/>
<keyword evidence="2" id="KW-0812">Transmembrane</keyword>
<dbReference type="PANTHER" id="PTHR31170">
    <property type="entry name" value="BNAC04G53230D PROTEIN"/>
    <property type="match status" value="1"/>
</dbReference>
<reference evidence="4 5" key="1">
    <citation type="submission" date="2025-04" db="UniProtKB">
        <authorList>
            <consortium name="RefSeq"/>
        </authorList>
    </citation>
    <scope>IDENTIFICATION</scope>
</reference>
<evidence type="ECO:0000256" key="2">
    <source>
        <dbReference type="SAM" id="Phobius"/>
    </source>
</evidence>
<keyword evidence="3" id="KW-1185">Reference proteome</keyword>
<feature type="region of interest" description="Disordered" evidence="1">
    <location>
        <begin position="1"/>
        <end position="61"/>
    </location>
</feature>
<dbReference type="KEGG" id="peu:105140919"/>
<dbReference type="InterPro" id="IPR004158">
    <property type="entry name" value="DUF247_pln"/>
</dbReference>
<evidence type="ECO:0000313" key="4">
    <source>
        <dbReference type="RefSeq" id="XP_011046264.1"/>
    </source>
</evidence>
<gene>
    <name evidence="4 5" type="primary">LOC105140919</name>
</gene>
<keyword evidence="2" id="KW-0472">Membrane</keyword>
<dbReference type="RefSeq" id="XP_011046264.1">
    <property type="nucleotide sequence ID" value="XM_011047962.1"/>
</dbReference>
<proteinExistence type="predicted"/>
<feature type="transmembrane region" description="Helical" evidence="2">
    <location>
        <begin position="505"/>
        <end position="527"/>
    </location>
</feature>
<keyword evidence="2" id="KW-1133">Transmembrane helix</keyword>
<evidence type="ECO:0000313" key="3">
    <source>
        <dbReference type="Proteomes" id="UP000694918"/>
    </source>
</evidence>
<evidence type="ECO:0000256" key="1">
    <source>
        <dbReference type="SAM" id="MobiDB-lite"/>
    </source>
</evidence>
<protein>
    <submittedName>
        <fullName evidence="4 5">UPF0481 protein At3g47200-like</fullName>
    </submittedName>
</protein>
<feature type="compositionally biased region" description="Basic and acidic residues" evidence="1">
    <location>
        <begin position="1"/>
        <end position="13"/>
    </location>
</feature>
<dbReference type="RefSeq" id="XP_011046265.1">
    <property type="nucleotide sequence ID" value="XM_011047963.1"/>
</dbReference>
<sequence length="539" mass="62415">MESRATRIDDFDMKTNSSTLRRKGKSLLDGESSSQMREEEGVPEGQASPTWSSPSGDENRASVPTEILRYEEDFSEGHSRSSFENLNREEYQVPAPTEGLRHEEFQHDYSLFADQHSLKRIQRRLEEGRGIERHGVRSSSVCIFPFPRSFDKINPNTYQPELVSLGPYHRGKDHLLEFEDHKWFFLDKLLSRSRTDLSDYLIGALKFNERSIRDCYSEAISMSSHDFVEMMLLDSCFVLELLRNLNHSEDTIDEGDPIFTRPWLIPIVIRDLLKFENQLPYFLLHLIFNLSGGNGDIKPKPDPLPMLALKAIDLVFPRRAEILKKFRSWHGKHLLDLFHLSLLPSDQVIICIDLEEYHPSDQSIQGVTQLRPSGIKFRPRKSDSFLDINFQNCVLEIPTVTINDFTSTVLVNCVALEHCEEKRSKYFTDYVSFMNCLINQPRDVTFLCSEGIITRFSQDDQYVADLFNTLGKNVAFNIRECYLSKLFREVESYYSSNWATMRRTYFSSAWSFISVLSASILLVLTMVQSIMSVLSYMCH</sequence>
<dbReference type="PANTHER" id="PTHR31170:SF25">
    <property type="entry name" value="BNAA09G04570D PROTEIN"/>
    <property type="match status" value="1"/>
</dbReference>
<feature type="compositionally biased region" description="Polar residues" evidence="1">
    <location>
        <begin position="47"/>
        <end position="56"/>
    </location>
</feature>
<dbReference type="Pfam" id="PF03140">
    <property type="entry name" value="DUF247"/>
    <property type="match status" value="1"/>
</dbReference>
<dbReference type="Proteomes" id="UP000694918">
    <property type="component" value="Unplaced"/>
</dbReference>
<evidence type="ECO:0000313" key="5">
    <source>
        <dbReference type="RefSeq" id="XP_011046265.1"/>
    </source>
</evidence>
<organism evidence="3 5">
    <name type="scientific">Populus euphratica</name>
    <name type="common">Euphrates poplar</name>
    <dbReference type="NCBI Taxonomy" id="75702"/>
    <lineage>
        <taxon>Eukaryota</taxon>
        <taxon>Viridiplantae</taxon>
        <taxon>Streptophyta</taxon>
        <taxon>Embryophyta</taxon>
        <taxon>Tracheophyta</taxon>
        <taxon>Spermatophyta</taxon>
        <taxon>Magnoliopsida</taxon>
        <taxon>eudicotyledons</taxon>
        <taxon>Gunneridae</taxon>
        <taxon>Pentapetalae</taxon>
        <taxon>rosids</taxon>
        <taxon>fabids</taxon>
        <taxon>Malpighiales</taxon>
        <taxon>Salicaceae</taxon>
        <taxon>Saliceae</taxon>
        <taxon>Populus</taxon>
    </lineage>
</organism>
<accession>A0AAJ6VFQ6</accession>